<dbReference type="PROSITE" id="PS50011">
    <property type="entry name" value="PROTEIN_KINASE_DOM"/>
    <property type="match status" value="1"/>
</dbReference>
<feature type="region of interest" description="Disordered" evidence="10">
    <location>
        <begin position="1174"/>
        <end position="1247"/>
    </location>
</feature>
<dbReference type="PANTHER" id="PTHR43895">
    <property type="entry name" value="CALCIUM/CALMODULIN-DEPENDENT PROTEIN KINASE KINASE-RELATED"/>
    <property type="match status" value="1"/>
</dbReference>
<feature type="compositionally biased region" description="Basic and acidic residues" evidence="10">
    <location>
        <begin position="954"/>
        <end position="965"/>
    </location>
</feature>
<gene>
    <name evidence="12" type="ORF">B0T23DRAFT_157023</name>
</gene>
<feature type="region of interest" description="Disordered" evidence="10">
    <location>
        <begin position="1010"/>
        <end position="1035"/>
    </location>
</feature>
<comment type="caution">
    <text evidence="12">The sequence shown here is derived from an EMBL/GenBank/DDBJ whole genome shotgun (WGS) entry which is preliminary data.</text>
</comment>
<feature type="compositionally biased region" description="Basic and acidic residues" evidence="10">
    <location>
        <begin position="1238"/>
        <end position="1247"/>
    </location>
</feature>
<evidence type="ECO:0000256" key="3">
    <source>
        <dbReference type="ARBA" id="ARBA00022679"/>
    </source>
</evidence>
<dbReference type="InterPro" id="IPR011009">
    <property type="entry name" value="Kinase-like_dom_sf"/>
</dbReference>
<evidence type="ECO:0000313" key="13">
    <source>
        <dbReference type="Proteomes" id="UP001285908"/>
    </source>
</evidence>
<reference evidence="12 13" key="1">
    <citation type="journal article" date="2023" name="Mol. Phylogenet. Evol.">
        <title>Genome-scale phylogeny and comparative genomics of the fungal order Sordariales.</title>
        <authorList>
            <person name="Hensen N."/>
            <person name="Bonometti L."/>
            <person name="Westerberg I."/>
            <person name="Brannstrom I.O."/>
            <person name="Guillou S."/>
            <person name="Cros-Aarteil S."/>
            <person name="Calhoun S."/>
            <person name="Haridas S."/>
            <person name="Kuo A."/>
            <person name="Mondo S."/>
            <person name="Pangilinan J."/>
            <person name="Riley R."/>
            <person name="LaButti K."/>
            <person name="Andreopoulos B."/>
            <person name="Lipzen A."/>
            <person name="Chen C."/>
            <person name="Yan M."/>
            <person name="Daum C."/>
            <person name="Ng V."/>
            <person name="Clum A."/>
            <person name="Steindorff A."/>
            <person name="Ohm R.A."/>
            <person name="Martin F."/>
            <person name="Silar P."/>
            <person name="Natvig D.O."/>
            <person name="Lalanne C."/>
            <person name="Gautier V."/>
            <person name="Ament-Velasquez S.L."/>
            <person name="Kruys A."/>
            <person name="Hutchinson M.I."/>
            <person name="Powell A.J."/>
            <person name="Barry K."/>
            <person name="Miller A.N."/>
            <person name="Grigoriev I.V."/>
            <person name="Debuchy R."/>
            <person name="Gladieux P."/>
            <person name="Hiltunen Thoren M."/>
            <person name="Johannesson H."/>
        </authorList>
    </citation>
    <scope>NUCLEOTIDE SEQUENCE [LARGE SCALE GENOMIC DNA]</scope>
    <source>
        <strain evidence="12 13">FGSC 10403</strain>
    </source>
</reference>
<keyword evidence="6 9" id="KW-0067">ATP-binding</keyword>
<evidence type="ECO:0000256" key="6">
    <source>
        <dbReference type="ARBA" id="ARBA00022840"/>
    </source>
</evidence>
<dbReference type="PROSITE" id="PS00107">
    <property type="entry name" value="PROTEIN_KINASE_ATP"/>
    <property type="match status" value="1"/>
</dbReference>
<dbReference type="SMART" id="SM00220">
    <property type="entry name" value="S_TKc"/>
    <property type="match status" value="1"/>
</dbReference>
<keyword evidence="2" id="KW-0723">Serine/threonine-protein kinase</keyword>
<feature type="region of interest" description="Disordered" evidence="10">
    <location>
        <begin position="311"/>
        <end position="338"/>
    </location>
</feature>
<dbReference type="InterPro" id="IPR008271">
    <property type="entry name" value="Ser/Thr_kinase_AS"/>
</dbReference>
<feature type="compositionally biased region" description="Polar residues" evidence="10">
    <location>
        <begin position="57"/>
        <end position="76"/>
    </location>
</feature>
<feature type="region of interest" description="Disordered" evidence="10">
    <location>
        <begin position="1048"/>
        <end position="1067"/>
    </location>
</feature>
<feature type="region of interest" description="Disordered" evidence="10">
    <location>
        <begin position="349"/>
        <end position="368"/>
    </location>
</feature>
<feature type="compositionally biased region" description="Polar residues" evidence="10">
    <location>
        <begin position="311"/>
        <end position="332"/>
    </location>
</feature>
<dbReference type="GO" id="GO:0007165">
    <property type="term" value="P:signal transduction"/>
    <property type="evidence" value="ECO:0007669"/>
    <property type="project" value="TreeGrafter"/>
</dbReference>
<dbReference type="RefSeq" id="XP_062691405.1">
    <property type="nucleotide sequence ID" value="XM_062832648.1"/>
</dbReference>
<dbReference type="Pfam" id="PF00069">
    <property type="entry name" value="Pkinase"/>
    <property type="match status" value="2"/>
</dbReference>
<name>A0AAJ0I4V0_9PEZI</name>
<feature type="compositionally biased region" description="Polar residues" evidence="10">
    <location>
        <begin position="1200"/>
        <end position="1209"/>
    </location>
</feature>
<dbReference type="CDD" id="cd14008">
    <property type="entry name" value="STKc_LKB1_CaMKK"/>
    <property type="match status" value="1"/>
</dbReference>
<feature type="binding site" evidence="9">
    <location>
        <position position="143"/>
    </location>
    <ligand>
        <name>ATP</name>
        <dbReference type="ChEBI" id="CHEBI:30616"/>
    </ligand>
</feature>
<feature type="compositionally biased region" description="Basic and acidic residues" evidence="10">
    <location>
        <begin position="797"/>
        <end position="822"/>
    </location>
</feature>
<evidence type="ECO:0000256" key="8">
    <source>
        <dbReference type="ARBA" id="ARBA00048679"/>
    </source>
</evidence>
<evidence type="ECO:0000256" key="4">
    <source>
        <dbReference type="ARBA" id="ARBA00022741"/>
    </source>
</evidence>
<accession>A0AAJ0I4V0</accession>
<feature type="region of interest" description="Disordered" evidence="10">
    <location>
        <begin position="1"/>
        <end position="83"/>
    </location>
</feature>
<keyword evidence="13" id="KW-1185">Reference proteome</keyword>
<feature type="compositionally biased region" description="Low complexity" evidence="10">
    <location>
        <begin position="1"/>
        <end position="20"/>
    </location>
</feature>
<dbReference type="EC" id="2.7.11.1" evidence="1"/>
<dbReference type="GO" id="GO:0004674">
    <property type="term" value="F:protein serine/threonine kinase activity"/>
    <property type="evidence" value="ECO:0007669"/>
    <property type="project" value="UniProtKB-KW"/>
</dbReference>
<dbReference type="EMBL" id="JAULSX010000005">
    <property type="protein sequence ID" value="KAK3490222.1"/>
    <property type="molecule type" value="Genomic_DNA"/>
</dbReference>
<evidence type="ECO:0000256" key="10">
    <source>
        <dbReference type="SAM" id="MobiDB-lite"/>
    </source>
</evidence>
<dbReference type="FunFam" id="3.30.200.20:FF:000206">
    <property type="entry name" value="Serine/threonine-protein kinase Ssp1"/>
    <property type="match status" value="1"/>
</dbReference>
<dbReference type="AlphaFoldDB" id="A0AAJ0I4V0"/>
<organism evidence="12 13">
    <name type="scientific">Neurospora hispaniola</name>
    <dbReference type="NCBI Taxonomy" id="588809"/>
    <lineage>
        <taxon>Eukaryota</taxon>
        <taxon>Fungi</taxon>
        <taxon>Dikarya</taxon>
        <taxon>Ascomycota</taxon>
        <taxon>Pezizomycotina</taxon>
        <taxon>Sordariomycetes</taxon>
        <taxon>Sordariomycetidae</taxon>
        <taxon>Sordariales</taxon>
        <taxon>Sordariaceae</taxon>
        <taxon>Neurospora</taxon>
    </lineage>
</organism>
<comment type="catalytic activity">
    <reaction evidence="7">
        <text>L-threonyl-[protein] + ATP = O-phospho-L-threonyl-[protein] + ADP + H(+)</text>
        <dbReference type="Rhea" id="RHEA:46608"/>
        <dbReference type="Rhea" id="RHEA-COMP:11060"/>
        <dbReference type="Rhea" id="RHEA-COMP:11605"/>
        <dbReference type="ChEBI" id="CHEBI:15378"/>
        <dbReference type="ChEBI" id="CHEBI:30013"/>
        <dbReference type="ChEBI" id="CHEBI:30616"/>
        <dbReference type="ChEBI" id="CHEBI:61977"/>
        <dbReference type="ChEBI" id="CHEBI:456216"/>
        <dbReference type="EC" id="2.7.11.1"/>
    </reaction>
</comment>
<protein>
    <recommendedName>
        <fullName evidence="1">non-specific serine/threonine protein kinase</fullName>
        <ecNumber evidence="1">2.7.11.1</ecNumber>
    </recommendedName>
</protein>
<evidence type="ECO:0000256" key="9">
    <source>
        <dbReference type="PROSITE-ProRule" id="PRU10141"/>
    </source>
</evidence>
<dbReference type="PROSITE" id="PS00108">
    <property type="entry name" value="PROTEIN_KINASE_ST"/>
    <property type="match status" value="1"/>
</dbReference>
<dbReference type="Gene3D" id="1.10.510.10">
    <property type="entry name" value="Transferase(Phosphotransferase) domain 1"/>
    <property type="match status" value="1"/>
</dbReference>
<dbReference type="GO" id="GO:0042149">
    <property type="term" value="P:cellular response to glucose starvation"/>
    <property type="evidence" value="ECO:0007669"/>
    <property type="project" value="UniProtKB-ARBA"/>
</dbReference>
<evidence type="ECO:0000259" key="11">
    <source>
        <dbReference type="PROSITE" id="PS50011"/>
    </source>
</evidence>
<evidence type="ECO:0000256" key="7">
    <source>
        <dbReference type="ARBA" id="ARBA00047899"/>
    </source>
</evidence>
<keyword evidence="4 9" id="KW-0547">Nucleotide-binding</keyword>
<dbReference type="FunFam" id="1.10.510.10:FF:000614">
    <property type="entry name" value="Serine/threonine protein kinase, putative"/>
    <property type="match status" value="1"/>
</dbReference>
<feature type="compositionally biased region" description="Low complexity" evidence="10">
    <location>
        <begin position="713"/>
        <end position="726"/>
    </location>
</feature>
<feature type="compositionally biased region" description="Polar residues" evidence="10">
    <location>
        <begin position="748"/>
        <end position="770"/>
    </location>
</feature>
<evidence type="ECO:0000313" key="12">
    <source>
        <dbReference type="EMBL" id="KAK3490222.1"/>
    </source>
</evidence>
<dbReference type="Proteomes" id="UP001285908">
    <property type="component" value="Unassembled WGS sequence"/>
</dbReference>
<feature type="compositionally biased region" description="Polar residues" evidence="10">
    <location>
        <begin position="784"/>
        <end position="796"/>
    </location>
</feature>
<proteinExistence type="predicted"/>
<feature type="domain" description="Protein kinase" evidence="11">
    <location>
        <begin position="114"/>
        <end position="640"/>
    </location>
</feature>
<evidence type="ECO:0000256" key="1">
    <source>
        <dbReference type="ARBA" id="ARBA00012513"/>
    </source>
</evidence>
<sequence length="1247" mass="139144">MEPQQPQQPSMSSSSQTPTQHHPRPLHPFLPPMASQIPHRTANSTPVSSPGLFSPSIPRSNMSLSGQPSSENTTPAPTLHSPYLHPLQSHKVRETHKANVEHDYTTGRKAINQYEIIEELGRGMHGKVKLARNTQTGDNVAIKIIPRFSKKRRLGKVTAMSTQDKSKREIAILKKIRHPNVVALLEIIDDPELKKIYMVLEHVELGEVVWRKKGLPHICAYERRRQEREQLGALPDAREEEYLRFMEKRQAEKEAKRAHVARQAHPNNAEFWSLEFGAADDDDLDFHARSLGRDSSIPSFAGDWLGLSSRVTSRAPSRTQSMKSISRSNTPQPSEPDHASIASVVPEVDEDEMETPHGHSHINQDSAVEDSLFAPRENEPSLRKRSPSMADSILSHMSSVDYNRVHDPFVDDYSYVPCFTIDKARSAFRDTVLGLEYLHYEGVVHRDIKPANLLCTKDHRVKISDFGVSYFGRPLRDGEPDEPVSESEARDFDNDLELAKTVGTPAFFAPELCYTDTYDDRPGQQPKITEQIDVWSLGVTLYCLIFARIPFLAEDEWRMFKKIATEDIYIPRQRLRPVDPSTKPDEKSLYTRVNRDPYRNDDEPLYEEIDNDLYDLLSKMLTKNPEKRIRLRDVKRHPWVLKDIDNVIAWLDDTDPSRRTAGRRIQVDERDITQAVVPLTFVERAKLAFKKTVTKFTHRGDRSESVSSRKRATSSAASSSAESPAVGIPTPGVRDGRRKSLRPDDYFSNLSQYSTGSHPLTQSVTASPSHSPLGGSPASAVPEPSTSAVSKHSTTRQLREFFNRERDELPDRTSMKPRDRGHARSATNTFLRLTPTTGFVPNHCQTVPPTPLYGIAPEDPCNALRKTRDMKPPADDTSRARSVDRGFFASDDKRAGPRVALSTAVAPGNVQMPQRPRITHSIDLAKVSEQSEEQSLPPPTPGTSTFPHHHHHHQSESHIVDRQRPMVELDERPQTAHRIEDFISAALNKQLPLAQDPDNHTLRGNHEYNAAEPASVPCPPSPGDNMFSRAQSRQGTIVWSSTTSMGALTSPLTSPSEAASPRYSSKQSLTKDAVEQILAFQSDPSLPALLSSTSSVSADPEGEFLGNPGVVCRSSLIDTTDSLTPPAFSKEPVAGFPLEEQQEQVTPTAVPVCVADNKPAVKHNPMSHVRAKSQYYRSHHDDDDSDSDEGLVMARRKKSPTISSPSPALTSKEPISMGRLVNGTRRRDTNASVGSTDTAKKLVVESD</sequence>
<keyword evidence="3" id="KW-0808">Transferase</keyword>
<dbReference type="GO" id="GO:0001558">
    <property type="term" value="P:regulation of cell growth"/>
    <property type="evidence" value="ECO:0007669"/>
    <property type="project" value="UniProtKB-ARBA"/>
</dbReference>
<evidence type="ECO:0000256" key="2">
    <source>
        <dbReference type="ARBA" id="ARBA00022527"/>
    </source>
</evidence>
<dbReference type="InterPro" id="IPR017441">
    <property type="entry name" value="Protein_kinase_ATP_BS"/>
</dbReference>
<evidence type="ECO:0000256" key="5">
    <source>
        <dbReference type="ARBA" id="ARBA00022777"/>
    </source>
</evidence>
<feature type="region of interest" description="Disordered" evidence="10">
    <location>
        <begin position="927"/>
        <end position="965"/>
    </location>
</feature>
<dbReference type="Gene3D" id="3.30.200.20">
    <property type="entry name" value="Phosphorylase Kinase, domain 1"/>
    <property type="match status" value="1"/>
</dbReference>
<dbReference type="InterPro" id="IPR000719">
    <property type="entry name" value="Prot_kinase_dom"/>
</dbReference>
<dbReference type="GO" id="GO:0005524">
    <property type="term" value="F:ATP binding"/>
    <property type="evidence" value="ECO:0007669"/>
    <property type="project" value="UniProtKB-UniRule"/>
</dbReference>
<comment type="catalytic activity">
    <reaction evidence="8">
        <text>L-seryl-[protein] + ATP = O-phospho-L-seryl-[protein] + ADP + H(+)</text>
        <dbReference type="Rhea" id="RHEA:17989"/>
        <dbReference type="Rhea" id="RHEA-COMP:9863"/>
        <dbReference type="Rhea" id="RHEA-COMP:11604"/>
        <dbReference type="ChEBI" id="CHEBI:15378"/>
        <dbReference type="ChEBI" id="CHEBI:29999"/>
        <dbReference type="ChEBI" id="CHEBI:30616"/>
        <dbReference type="ChEBI" id="CHEBI:83421"/>
        <dbReference type="ChEBI" id="CHEBI:456216"/>
        <dbReference type="EC" id="2.7.11.1"/>
    </reaction>
</comment>
<dbReference type="SUPFAM" id="SSF56112">
    <property type="entry name" value="Protein kinase-like (PK-like)"/>
    <property type="match status" value="1"/>
</dbReference>
<dbReference type="PANTHER" id="PTHR43895:SF152">
    <property type="entry name" value="SERINE_THREONINE-PROTEIN KINASE TOS3"/>
    <property type="match status" value="1"/>
</dbReference>
<dbReference type="GeneID" id="87870270"/>
<keyword evidence="5" id="KW-0418">Kinase</keyword>
<feature type="region of interest" description="Disordered" evidence="10">
    <location>
        <begin position="698"/>
        <end position="825"/>
    </location>
</feature>